<dbReference type="NCBIfam" id="NF003745">
    <property type="entry name" value="PRK05342.1"/>
    <property type="match status" value="1"/>
</dbReference>
<keyword evidence="9" id="KW-0378">Hydrolase</keyword>
<dbReference type="HAMAP" id="MF_00175">
    <property type="entry name" value="ClpX"/>
    <property type="match status" value="1"/>
</dbReference>
<dbReference type="EMBL" id="BBIO01000004">
    <property type="protein sequence ID" value="GAK44576.1"/>
    <property type="molecule type" value="Genomic_DNA"/>
</dbReference>
<dbReference type="GO" id="GO:0009376">
    <property type="term" value="C:HslUV protease complex"/>
    <property type="evidence" value="ECO:0007669"/>
    <property type="project" value="TreeGrafter"/>
</dbReference>
<dbReference type="GO" id="GO:0051603">
    <property type="term" value="P:proteolysis involved in protein catabolic process"/>
    <property type="evidence" value="ECO:0007669"/>
    <property type="project" value="TreeGrafter"/>
</dbReference>
<dbReference type="GO" id="GO:0140662">
    <property type="term" value="F:ATP-dependent protein folding chaperone"/>
    <property type="evidence" value="ECO:0007669"/>
    <property type="project" value="InterPro"/>
</dbReference>
<proteinExistence type="inferred from homology"/>
<dbReference type="GO" id="GO:0016887">
    <property type="term" value="F:ATP hydrolysis activity"/>
    <property type="evidence" value="ECO:0007669"/>
    <property type="project" value="InterPro"/>
</dbReference>
<dbReference type="Gene3D" id="6.20.220.10">
    <property type="entry name" value="ClpX chaperone, C4-type zinc finger domain"/>
    <property type="match status" value="1"/>
</dbReference>
<dbReference type="SMART" id="SM00994">
    <property type="entry name" value="zf-C4_ClpX"/>
    <property type="match status" value="1"/>
</dbReference>
<feature type="domain" description="ClpX-type ZB" evidence="8">
    <location>
        <begin position="5"/>
        <end position="58"/>
    </location>
</feature>
<dbReference type="GO" id="GO:0008233">
    <property type="term" value="F:peptidase activity"/>
    <property type="evidence" value="ECO:0007669"/>
    <property type="project" value="UniProtKB-KW"/>
</dbReference>
<dbReference type="FunFam" id="3.40.50.300:FF:000005">
    <property type="entry name" value="ATP-dependent Clp protease ATP-binding subunit ClpX"/>
    <property type="match status" value="1"/>
</dbReference>
<dbReference type="CDD" id="cd19497">
    <property type="entry name" value="RecA-like_ClpX"/>
    <property type="match status" value="1"/>
</dbReference>
<dbReference type="GO" id="GO:0005524">
    <property type="term" value="F:ATP binding"/>
    <property type="evidence" value="ECO:0007669"/>
    <property type="project" value="UniProtKB-UniRule"/>
</dbReference>
<dbReference type="InterPro" id="IPR059188">
    <property type="entry name" value="Znf_CLPX-like"/>
</dbReference>
<dbReference type="STRING" id="1333998.M2A_1075"/>
<dbReference type="Gene3D" id="3.40.50.300">
    <property type="entry name" value="P-loop containing nucleotide triphosphate hydrolases"/>
    <property type="match status" value="1"/>
</dbReference>
<accession>A0A081B958</accession>
<dbReference type="GO" id="GO:0046983">
    <property type="term" value="F:protein dimerization activity"/>
    <property type="evidence" value="ECO:0007669"/>
    <property type="project" value="UniProtKB-UniRule"/>
</dbReference>
<gene>
    <name evidence="6" type="primary">clpX</name>
    <name evidence="9" type="ORF">M2A_1075</name>
</gene>
<dbReference type="Gene3D" id="1.10.8.60">
    <property type="match status" value="1"/>
</dbReference>
<feature type="binding site" evidence="6 7">
    <location>
        <position position="42"/>
    </location>
    <ligand>
        <name>Zn(2+)</name>
        <dbReference type="ChEBI" id="CHEBI:29105"/>
    </ligand>
</feature>
<evidence type="ECO:0000313" key="9">
    <source>
        <dbReference type="EMBL" id="GAK44576.1"/>
    </source>
</evidence>
<dbReference type="InterPro" id="IPR010603">
    <property type="entry name" value="Znf_CppX_C4"/>
</dbReference>
<dbReference type="RefSeq" id="WP_045444065.1">
    <property type="nucleotide sequence ID" value="NZ_BBIO01000004.1"/>
</dbReference>
<dbReference type="PANTHER" id="PTHR48102:SF7">
    <property type="entry name" value="ATP-DEPENDENT CLP PROTEASE ATP-BINDING SUBUNIT CLPX-LIKE, MITOCHONDRIAL"/>
    <property type="match status" value="1"/>
</dbReference>
<organism evidence="9 10">
    <name type="scientific">Tepidicaulis marinus</name>
    <dbReference type="NCBI Taxonomy" id="1333998"/>
    <lineage>
        <taxon>Bacteria</taxon>
        <taxon>Pseudomonadati</taxon>
        <taxon>Pseudomonadota</taxon>
        <taxon>Alphaproteobacteria</taxon>
        <taxon>Hyphomicrobiales</taxon>
        <taxon>Parvibaculaceae</taxon>
        <taxon>Tepidicaulis</taxon>
    </lineage>
</organism>
<feature type="binding site" evidence="6">
    <location>
        <begin position="121"/>
        <end position="128"/>
    </location>
    <ligand>
        <name>ATP</name>
        <dbReference type="ChEBI" id="CHEBI:30616"/>
    </ligand>
</feature>
<dbReference type="Pfam" id="PF10431">
    <property type="entry name" value="ClpB_D2-small"/>
    <property type="match status" value="1"/>
</dbReference>
<dbReference type="eggNOG" id="COG1219">
    <property type="taxonomic scope" value="Bacteria"/>
</dbReference>
<dbReference type="InterPro" id="IPR038366">
    <property type="entry name" value="Znf_CppX_C4_sf"/>
</dbReference>
<keyword evidence="2 6" id="KW-0547">Nucleotide-binding</keyword>
<keyword evidence="5 6" id="KW-0143">Chaperone</keyword>
<evidence type="ECO:0000313" key="10">
    <source>
        <dbReference type="Proteomes" id="UP000028702"/>
    </source>
</evidence>
<comment type="similarity">
    <text evidence="6 7">Belongs to the ClpX chaperone family.</text>
</comment>
<evidence type="ECO:0000256" key="2">
    <source>
        <dbReference type="ARBA" id="ARBA00022741"/>
    </source>
</evidence>
<dbReference type="SUPFAM" id="SSF52540">
    <property type="entry name" value="P-loop containing nucleoside triphosphate hydrolases"/>
    <property type="match status" value="1"/>
</dbReference>
<keyword evidence="4 6" id="KW-0067">ATP-binding</keyword>
<dbReference type="GO" id="GO:0008270">
    <property type="term" value="F:zinc ion binding"/>
    <property type="evidence" value="ECO:0007669"/>
    <property type="project" value="UniProtKB-UniRule"/>
</dbReference>
<dbReference type="AlphaFoldDB" id="A0A081B958"/>
<keyword evidence="10" id="KW-1185">Reference proteome</keyword>
<dbReference type="InterPro" id="IPR050052">
    <property type="entry name" value="ATP-dep_Clp_protease_ClpX"/>
</dbReference>
<keyword evidence="9" id="KW-0645">Protease</keyword>
<dbReference type="GO" id="GO:0051082">
    <property type="term" value="F:unfolded protein binding"/>
    <property type="evidence" value="ECO:0007669"/>
    <property type="project" value="UniProtKB-UniRule"/>
</dbReference>
<dbReference type="GO" id="GO:0051301">
    <property type="term" value="P:cell division"/>
    <property type="evidence" value="ECO:0007669"/>
    <property type="project" value="TreeGrafter"/>
</dbReference>
<dbReference type="Proteomes" id="UP000028702">
    <property type="component" value="Unassembled WGS sequence"/>
</dbReference>
<evidence type="ECO:0000256" key="6">
    <source>
        <dbReference type="HAMAP-Rule" id="MF_00175"/>
    </source>
</evidence>
<dbReference type="SMART" id="SM00382">
    <property type="entry name" value="AAA"/>
    <property type="match status" value="1"/>
</dbReference>
<evidence type="ECO:0000256" key="4">
    <source>
        <dbReference type="ARBA" id="ARBA00022840"/>
    </source>
</evidence>
<dbReference type="InterPro" id="IPR003959">
    <property type="entry name" value="ATPase_AAA_core"/>
</dbReference>
<dbReference type="PROSITE" id="PS51902">
    <property type="entry name" value="CLPX_ZB"/>
    <property type="match status" value="1"/>
</dbReference>
<dbReference type="SUPFAM" id="SSF57716">
    <property type="entry name" value="Glucocorticoid receptor-like (DNA-binding domain)"/>
    <property type="match status" value="1"/>
</dbReference>
<dbReference type="SMART" id="SM01086">
    <property type="entry name" value="ClpB_D2-small"/>
    <property type="match status" value="1"/>
</dbReference>
<evidence type="ECO:0000256" key="5">
    <source>
        <dbReference type="ARBA" id="ARBA00023186"/>
    </source>
</evidence>
<dbReference type="InterPro" id="IPR027417">
    <property type="entry name" value="P-loop_NTPase"/>
</dbReference>
<comment type="function">
    <text evidence="6">ATP-dependent specificity component of the Clp protease. It directs the protease to specific substrates. Can perform chaperone functions in the absence of ClpP.</text>
</comment>
<feature type="binding site" evidence="6 7">
    <location>
        <position position="20"/>
    </location>
    <ligand>
        <name>Zn(2+)</name>
        <dbReference type="ChEBI" id="CHEBI:29105"/>
    </ligand>
</feature>
<keyword evidence="1 6" id="KW-0479">Metal-binding</keyword>
<comment type="subunit">
    <text evidence="6">Component of the ClpX-ClpP complex. Forms a hexameric ring that, in the presence of ATP, binds to fourteen ClpP subunits assembled into a disk-like structure with a central cavity, resembling the structure of eukaryotic proteasomes.</text>
</comment>
<dbReference type="InterPro" id="IPR004487">
    <property type="entry name" value="Clp_protease_ATP-bd_su_ClpX"/>
</dbReference>
<sequence length="424" mass="46307">MSKVSGGSGDSKNTLYCSFCGKSQHEVRKLIAGPTVFICDECVELCMDIIREENKSSLVKSRDGVPTPQEIKDVLDDYVIGQEDAKRVLAVAVHNHYKRLNHAAKNSDVELAKSNIMLIGPTGCGKTLLAQTLARIIDVPFTMADATTLTEAGYVGEDVENIILKLLQAADYNVDRAQRGIVYIDEVDKISRKSDNPSITRDVSGEGVQQALLKIMEGTVASVPPQGGRKHPQQEFLQVDTTNILFICGGAFAGLERIIAQRGKGSAIGFGAKVQASDERRAGDLLQELEPEDLLKFGLIPEFVGRMPVIATLRDLDEDALVKILTEPKNALVRQYQRLFEMENVSLTFSDEALVAIAKKAIERKTGARGLRSILEGILLDTMFELPALEGVEEVVISAEVVEGKARPLFIYAERKGDMESSAS</sequence>
<dbReference type="NCBIfam" id="TIGR00382">
    <property type="entry name" value="clpX"/>
    <property type="match status" value="1"/>
</dbReference>
<evidence type="ECO:0000256" key="3">
    <source>
        <dbReference type="ARBA" id="ARBA00022833"/>
    </source>
</evidence>
<protein>
    <recommendedName>
        <fullName evidence="6">ATP-dependent Clp protease ATP-binding subunit ClpX</fullName>
    </recommendedName>
</protein>
<dbReference type="FunFam" id="1.10.8.60:FF:000002">
    <property type="entry name" value="ATP-dependent Clp protease ATP-binding subunit ClpX"/>
    <property type="match status" value="1"/>
</dbReference>
<dbReference type="PANTHER" id="PTHR48102">
    <property type="entry name" value="ATP-DEPENDENT CLP PROTEASE ATP-BINDING SUBUNIT CLPX-LIKE, MITOCHONDRIAL-RELATED"/>
    <property type="match status" value="1"/>
</dbReference>
<reference evidence="9 10" key="1">
    <citation type="submission" date="2014-07" db="EMBL/GenBank/DDBJ databases">
        <title>Tepidicaulis marinum gen. nov., sp. nov., a novel marine bacterium denitrifying nitrate to nitrous oxide strictly under microaerobic conditions.</title>
        <authorList>
            <person name="Takeuchi M."/>
            <person name="Yamagishi T."/>
            <person name="Kamagata Y."/>
            <person name="Oshima K."/>
            <person name="Hattori M."/>
            <person name="Katayama T."/>
            <person name="Hanada S."/>
            <person name="Tamaki H."/>
            <person name="Marumo K."/>
            <person name="Maeda H."/>
            <person name="Nedachi M."/>
            <person name="Iwasaki W."/>
            <person name="Suwa Y."/>
            <person name="Sakata S."/>
        </authorList>
    </citation>
    <scope>NUCLEOTIDE SEQUENCE [LARGE SCALE GENOMIC DNA]</scope>
    <source>
        <strain evidence="9 10">MA2</strain>
    </source>
</reference>
<dbReference type="InterPro" id="IPR046425">
    <property type="entry name" value="ClpX_bact"/>
</dbReference>
<feature type="binding site" evidence="6 7">
    <location>
        <position position="17"/>
    </location>
    <ligand>
        <name>Zn(2+)</name>
        <dbReference type="ChEBI" id="CHEBI:29105"/>
    </ligand>
</feature>
<feature type="binding site" evidence="6 7">
    <location>
        <position position="39"/>
    </location>
    <ligand>
        <name>Zn(2+)</name>
        <dbReference type="ChEBI" id="CHEBI:29105"/>
    </ligand>
</feature>
<name>A0A081B958_9HYPH</name>
<dbReference type="InterPro" id="IPR019489">
    <property type="entry name" value="Clp_ATPase_C"/>
</dbReference>
<evidence type="ECO:0000256" key="7">
    <source>
        <dbReference type="PROSITE-ProRule" id="PRU01250"/>
    </source>
</evidence>
<comment type="caution">
    <text evidence="9">The sequence shown here is derived from an EMBL/GenBank/DDBJ whole genome shotgun (WGS) entry which is preliminary data.</text>
</comment>
<dbReference type="Pfam" id="PF07724">
    <property type="entry name" value="AAA_2"/>
    <property type="match status" value="1"/>
</dbReference>
<dbReference type="Pfam" id="PF06689">
    <property type="entry name" value="zf-C4_ClpX"/>
    <property type="match status" value="1"/>
</dbReference>
<dbReference type="InterPro" id="IPR003593">
    <property type="entry name" value="AAA+_ATPase"/>
</dbReference>
<evidence type="ECO:0000259" key="8">
    <source>
        <dbReference type="PROSITE" id="PS51902"/>
    </source>
</evidence>
<evidence type="ECO:0000256" key="1">
    <source>
        <dbReference type="ARBA" id="ARBA00022723"/>
    </source>
</evidence>
<keyword evidence="3 6" id="KW-0862">Zinc</keyword>